<protein>
    <submittedName>
        <fullName evidence="2">Uncharacterized protein</fullName>
    </submittedName>
</protein>
<feature type="compositionally biased region" description="Acidic residues" evidence="1">
    <location>
        <begin position="30"/>
        <end position="40"/>
    </location>
</feature>
<feature type="compositionally biased region" description="Polar residues" evidence="1">
    <location>
        <begin position="110"/>
        <end position="126"/>
    </location>
</feature>
<evidence type="ECO:0000313" key="3">
    <source>
        <dbReference type="Proteomes" id="UP001276659"/>
    </source>
</evidence>
<feature type="compositionally biased region" description="Polar residues" evidence="1">
    <location>
        <begin position="17"/>
        <end position="29"/>
    </location>
</feature>
<accession>A0AAD9Z6U3</accession>
<comment type="caution">
    <text evidence="2">The sequence shown here is derived from an EMBL/GenBank/DDBJ whole genome shotgun (WGS) entry which is preliminary data.</text>
</comment>
<feature type="compositionally biased region" description="Basic and acidic residues" evidence="1">
    <location>
        <begin position="744"/>
        <end position="757"/>
    </location>
</feature>
<keyword evidence="3" id="KW-1185">Reference proteome</keyword>
<name>A0AAD9Z6U3_9LECA</name>
<dbReference type="EMBL" id="JASNWA010000007">
    <property type="protein sequence ID" value="KAK3172640.1"/>
    <property type="molecule type" value="Genomic_DNA"/>
</dbReference>
<evidence type="ECO:0000313" key="2">
    <source>
        <dbReference type="EMBL" id="KAK3172640.1"/>
    </source>
</evidence>
<feature type="region of interest" description="Disordered" evidence="1">
    <location>
        <begin position="716"/>
        <end position="764"/>
    </location>
</feature>
<proteinExistence type="predicted"/>
<feature type="region of interest" description="Disordered" evidence="1">
    <location>
        <begin position="83"/>
        <end position="130"/>
    </location>
</feature>
<evidence type="ECO:0000256" key="1">
    <source>
        <dbReference type="SAM" id="MobiDB-lite"/>
    </source>
</evidence>
<dbReference type="Proteomes" id="UP001276659">
    <property type="component" value="Unassembled WGS sequence"/>
</dbReference>
<gene>
    <name evidence="2" type="ORF">OEA41_005964</name>
</gene>
<feature type="compositionally biased region" description="Basic residues" evidence="1">
    <location>
        <begin position="907"/>
        <end position="917"/>
    </location>
</feature>
<reference evidence="2" key="1">
    <citation type="submission" date="2022-11" db="EMBL/GenBank/DDBJ databases">
        <title>Chromosomal genome sequence assembly and mating type (MAT) locus characterization of the leprose asexual lichenized fungus Lepraria neglecta (Nyl.) Erichsen.</title>
        <authorList>
            <person name="Allen J.L."/>
            <person name="Pfeffer B."/>
        </authorList>
    </citation>
    <scope>NUCLEOTIDE SEQUENCE</scope>
    <source>
        <strain evidence="2">Allen 5258</strain>
    </source>
</reference>
<feature type="region of interest" description="Disordered" evidence="1">
    <location>
        <begin position="272"/>
        <end position="301"/>
    </location>
</feature>
<organism evidence="2 3">
    <name type="scientific">Lepraria neglecta</name>
    <dbReference type="NCBI Taxonomy" id="209136"/>
    <lineage>
        <taxon>Eukaryota</taxon>
        <taxon>Fungi</taxon>
        <taxon>Dikarya</taxon>
        <taxon>Ascomycota</taxon>
        <taxon>Pezizomycotina</taxon>
        <taxon>Lecanoromycetes</taxon>
        <taxon>OSLEUM clade</taxon>
        <taxon>Lecanoromycetidae</taxon>
        <taxon>Lecanorales</taxon>
        <taxon>Lecanorineae</taxon>
        <taxon>Stereocaulaceae</taxon>
        <taxon>Lepraria</taxon>
    </lineage>
</organism>
<feature type="region of interest" description="Disordered" evidence="1">
    <location>
        <begin position="898"/>
        <end position="917"/>
    </location>
</feature>
<feature type="region of interest" description="Disordered" evidence="1">
    <location>
        <begin position="17"/>
        <end position="40"/>
    </location>
</feature>
<sequence length="983" mass="112098">MVSSYAGIAFQGGSQTTGVISGRSVQGETVQEEQEAEWDPVEDVIADERDNYIDLIKHILLMTKSVDDDGEIALQELFINATAEPGNSPATTGSKASAKSKESQQKAAANGNTRTDLPDKSTQNPSAKAVEEGVKIHYSKGFHVTGTIDNPIDLKDKTAPYPDDEINQMLEDLAEIKHLLFCRLLHSHANVLPAAILANSVEEFLNNSEVTDTDLRDLALKMDNPRLQKIRDACAELGRGAEEDVEDDSYEEDSEDEEAAKTLALRKKAGLTGTDLGPAKSGRTDNWTPEREKKIHNAKQGRQSLLEQSFGGLDVGKGKMPAEENKGKTLIDFGELDDEGKFRFKKMRVKICGRYVYNYPNERAISRGGWLQFCLIAKDSRLHDTIKLCRHWDEFYDLNIVANFQYFPAANWLIWKGDRFQQQLLQFVRLLSSRVSSPTNAEIYRVSYLTNSIEMPRNTGNLQTGSRDQQFRRSHKVVEVGNFMYANFKRNDPAMCRFLQYLAMHTSPVIGVIRDAKIGKILTQPPKNQMWLSGEKSGLGRASKHEWTIVSEVDPSFYQKMEEMREWHFGFDDYYDVYVWDLEPGEPFPCLYNIIFEYNPAASILRTITREPVAMRTRNIRPVEEVNSIWDDIQRGHMRMVNTNGNFAEGEQGEADDIRKLYNQAESLEKAILFPEEVSEDNRATLYKGKTNDLEKFVTSGPDWVRFINGLDTDEEAEVEGTNSLDEGDGHLLEEGSLDDDETHGEMEELSSKDHHSNTSSPVKELMKYESSLLEELRQDLAVMKDWKPASRYGENTEAEFWTFMDREKSKQFKKCWHAADLDPGAAERCKEADIIVKQMGKLQECLTTSRLSNVHPHRNRRVTPDVCKPRAMMALFFPSKFLDTEYGVLHKCSKPLNQAERAKNPPNRRPHTNNKFKSKSFWEERDAYWKAHRWGDYPMDWDISIRPIIAKLYKVGVTRNTFSSRTPGQAIAVKEVDQDRDF</sequence>
<dbReference type="AlphaFoldDB" id="A0AAD9Z6U3"/>